<dbReference type="Gramene" id="KQK89238">
    <property type="protein sequence ID" value="KQK89238"/>
    <property type="gene ID" value="SETIT_038632mg"/>
</dbReference>
<organism evidence="4 5">
    <name type="scientific">Setaria italica</name>
    <name type="common">Foxtail millet</name>
    <name type="synonym">Panicum italicum</name>
    <dbReference type="NCBI Taxonomy" id="4555"/>
    <lineage>
        <taxon>Eukaryota</taxon>
        <taxon>Viridiplantae</taxon>
        <taxon>Streptophyta</taxon>
        <taxon>Embryophyta</taxon>
        <taxon>Tracheophyta</taxon>
        <taxon>Spermatophyta</taxon>
        <taxon>Magnoliopsida</taxon>
        <taxon>Liliopsida</taxon>
        <taxon>Poales</taxon>
        <taxon>Poaceae</taxon>
        <taxon>PACMAD clade</taxon>
        <taxon>Panicoideae</taxon>
        <taxon>Panicodae</taxon>
        <taxon>Paniceae</taxon>
        <taxon>Cenchrinae</taxon>
        <taxon>Setaria</taxon>
    </lineage>
</organism>
<keyword evidence="5" id="KW-1185">Reference proteome</keyword>
<dbReference type="AlphaFoldDB" id="K4AIC2"/>
<dbReference type="InterPro" id="IPR000742">
    <property type="entry name" value="EGF"/>
</dbReference>
<evidence type="ECO:0000259" key="3">
    <source>
        <dbReference type="SMART" id="SM00181"/>
    </source>
</evidence>
<evidence type="ECO:0000313" key="4">
    <source>
        <dbReference type="EnsemblPlants" id="KQK89238"/>
    </source>
</evidence>
<dbReference type="PANTHER" id="PTHR33881">
    <property type="entry name" value="NEUROGENIC LOCUS NOTCH-LIKE PROTEIN"/>
    <property type="match status" value="1"/>
</dbReference>
<evidence type="ECO:0000313" key="5">
    <source>
        <dbReference type="Proteomes" id="UP000004995"/>
    </source>
</evidence>
<feature type="signal peptide" evidence="2">
    <location>
        <begin position="1"/>
        <end position="23"/>
    </location>
</feature>
<reference evidence="4" key="2">
    <citation type="submission" date="2018-08" db="UniProtKB">
        <authorList>
            <consortium name="EnsemblPlants"/>
        </authorList>
    </citation>
    <scope>IDENTIFICATION</scope>
    <source>
        <strain evidence="4">Yugu1</strain>
    </source>
</reference>
<dbReference type="Proteomes" id="UP000004995">
    <property type="component" value="Unassembled WGS sequence"/>
</dbReference>
<dbReference type="EnsemblPlants" id="KQK89238">
    <property type="protein sequence ID" value="KQK89238"/>
    <property type="gene ID" value="SETIT_038632mg"/>
</dbReference>
<name>K4AIC2_SETIT</name>
<evidence type="ECO:0000256" key="1">
    <source>
        <dbReference type="SAM" id="MobiDB-lite"/>
    </source>
</evidence>
<feature type="region of interest" description="Disordered" evidence="1">
    <location>
        <begin position="166"/>
        <end position="197"/>
    </location>
</feature>
<dbReference type="SMART" id="SM00181">
    <property type="entry name" value="EGF"/>
    <property type="match status" value="2"/>
</dbReference>
<sequence>MWRSSALPALLLVAALIAGAAVADDDDDDDHHHHDAGGKSICDEADCGRGTCIERLGWIPWRSSYKCDCDPGWNRAIKMVASSPCNVPECSFNSSCLNLALLLPRGIPFSDPCVAVNCGSGECKKDEGFHYHCECEKGYANMLNNTKFPCIDDSCLMGMHCPALDDPAPPPPAPKVASSSLAPPDMGFRNCKRRKEK</sequence>
<reference evidence="5" key="1">
    <citation type="journal article" date="2012" name="Nat. Biotechnol.">
        <title>Reference genome sequence of the model plant Setaria.</title>
        <authorList>
            <person name="Bennetzen J.L."/>
            <person name="Schmutz J."/>
            <person name="Wang H."/>
            <person name="Percifield R."/>
            <person name="Hawkins J."/>
            <person name="Pontaroli A.C."/>
            <person name="Estep M."/>
            <person name="Feng L."/>
            <person name="Vaughn J.N."/>
            <person name="Grimwood J."/>
            <person name="Jenkins J."/>
            <person name="Barry K."/>
            <person name="Lindquist E."/>
            <person name="Hellsten U."/>
            <person name="Deshpande S."/>
            <person name="Wang X."/>
            <person name="Wu X."/>
            <person name="Mitros T."/>
            <person name="Triplett J."/>
            <person name="Yang X."/>
            <person name="Ye C.Y."/>
            <person name="Mauro-Herrera M."/>
            <person name="Wang L."/>
            <person name="Li P."/>
            <person name="Sharma M."/>
            <person name="Sharma R."/>
            <person name="Ronald P.C."/>
            <person name="Panaud O."/>
            <person name="Kellogg E.A."/>
            <person name="Brutnell T.P."/>
            <person name="Doust A.N."/>
            <person name="Tuskan G.A."/>
            <person name="Rokhsar D."/>
            <person name="Devos K.M."/>
        </authorList>
    </citation>
    <scope>NUCLEOTIDE SEQUENCE [LARGE SCALE GENOMIC DNA]</scope>
    <source>
        <strain evidence="5">cv. Yugu1</strain>
    </source>
</reference>
<evidence type="ECO:0000256" key="2">
    <source>
        <dbReference type="SAM" id="SignalP"/>
    </source>
</evidence>
<feature type="compositionally biased region" description="Low complexity" evidence="1">
    <location>
        <begin position="175"/>
        <end position="184"/>
    </location>
</feature>
<proteinExistence type="predicted"/>
<dbReference type="OMA" id="SADGHEC"/>
<dbReference type="eggNOG" id="ENOG502R7Z0">
    <property type="taxonomic scope" value="Eukaryota"/>
</dbReference>
<feature type="chain" id="PRO_5010129045" description="EGF-like domain-containing protein" evidence="2">
    <location>
        <begin position="24"/>
        <end position="197"/>
    </location>
</feature>
<dbReference type="EMBL" id="AGNK02005645">
    <property type="status" value="NOT_ANNOTATED_CDS"/>
    <property type="molecule type" value="Genomic_DNA"/>
</dbReference>
<protein>
    <recommendedName>
        <fullName evidence="3">EGF-like domain-containing protein</fullName>
    </recommendedName>
</protein>
<dbReference type="PANTHER" id="PTHR33881:SF19">
    <property type="entry name" value="OS10G0419700 PROTEIN"/>
    <property type="match status" value="1"/>
</dbReference>
<dbReference type="InParanoid" id="K4AIC2"/>
<feature type="domain" description="EGF-like" evidence="3">
    <location>
        <begin position="41"/>
        <end position="91"/>
    </location>
</feature>
<feature type="domain" description="EGF-like" evidence="3">
    <location>
        <begin position="112"/>
        <end position="156"/>
    </location>
</feature>
<dbReference type="STRING" id="4555.K4AIC2"/>
<accession>K4AIC2</accession>
<dbReference type="HOGENOM" id="CLU_079766_2_0_1"/>
<keyword evidence="2" id="KW-0732">Signal</keyword>